<evidence type="ECO:0000313" key="2">
    <source>
        <dbReference type="Proteomes" id="UP001499979"/>
    </source>
</evidence>
<reference evidence="1 2" key="1">
    <citation type="journal article" date="2019" name="Int. J. Syst. Evol. Microbiol.">
        <title>The Global Catalogue of Microorganisms (GCM) 10K type strain sequencing project: providing services to taxonomists for standard genome sequencing and annotation.</title>
        <authorList>
            <consortium name="The Broad Institute Genomics Platform"/>
            <consortium name="The Broad Institute Genome Sequencing Center for Infectious Disease"/>
            <person name="Wu L."/>
            <person name="Ma J."/>
        </authorList>
    </citation>
    <scope>NUCLEOTIDE SEQUENCE [LARGE SCALE GENOMIC DNA]</scope>
    <source>
        <strain evidence="1 2">JCM 11813</strain>
    </source>
</reference>
<evidence type="ECO:0008006" key="3">
    <source>
        <dbReference type="Google" id="ProtNLM"/>
    </source>
</evidence>
<dbReference type="Pfam" id="PF12389">
    <property type="entry name" value="Peptidase_M73"/>
    <property type="match status" value="1"/>
</dbReference>
<dbReference type="Proteomes" id="UP001499979">
    <property type="component" value="Unassembled WGS sequence"/>
</dbReference>
<dbReference type="EMBL" id="BAAAJE010000015">
    <property type="protein sequence ID" value="GAA1148106.1"/>
    <property type="molecule type" value="Genomic_DNA"/>
</dbReference>
<evidence type="ECO:0000313" key="1">
    <source>
        <dbReference type="EMBL" id="GAA1148106.1"/>
    </source>
</evidence>
<proteinExistence type="predicted"/>
<dbReference type="RefSeq" id="WP_343908247.1">
    <property type="nucleotide sequence ID" value="NZ_BAAAJE010000015.1"/>
</dbReference>
<organism evidence="1 2">
    <name type="scientific">Nocardioides aquiterrae</name>
    <dbReference type="NCBI Taxonomy" id="203799"/>
    <lineage>
        <taxon>Bacteria</taxon>
        <taxon>Bacillati</taxon>
        <taxon>Actinomycetota</taxon>
        <taxon>Actinomycetes</taxon>
        <taxon>Propionibacteriales</taxon>
        <taxon>Nocardioidaceae</taxon>
        <taxon>Nocardioides</taxon>
    </lineage>
</organism>
<name>A0ABN1UGI2_9ACTN</name>
<keyword evidence="2" id="KW-1185">Reference proteome</keyword>
<sequence>MRLGTRKTAVKIFASVVLVGGAASVAGLGTFGSFTSTTSASAATGTGKVVLSTAASVRGLDVSATNLVPGDTVERTVTLTRSSDTESFGSVKLTTAGTTSNLLTTDQTNGLQLKVDQCSVAWTKPANSNALTCSGTTTPVIAQRAVVGSTLDLGAATTTLNSSAAAANLRVTVSLPTTADNTFQGLSNTINFTFDATQRAAQSL</sequence>
<protein>
    <recommendedName>
        <fullName evidence="3">Camelysin metallo-endopeptidase</fullName>
    </recommendedName>
</protein>
<comment type="caution">
    <text evidence="1">The sequence shown here is derived from an EMBL/GenBank/DDBJ whole genome shotgun (WGS) entry which is preliminary data.</text>
</comment>
<gene>
    <name evidence="1" type="ORF">GCM10009606_28530</name>
</gene>
<accession>A0ABN1UGI2</accession>
<dbReference type="InterPro" id="IPR022121">
    <property type="entry name" value="Peptidase_M73_camelysin"/>
</dbReference>